<dbReference type="Pfam" id="PF20221">
    <property type="entry name" value="DUF6580"/>
    <property type="match status" value="1"/>
</dbReference>
<feature type="transmembrane region" description="Helical" evidence="1">
    <location>
        <begin position="103"/>
        <end position="125"/>
    </location>
</feature>
<evidence type="ECO:0000313" key="2">
    <source>
        <dbReference type="EMBL" id="MFC3809876.1"/>
    </source>
</evidence>
<keyword evidence="1" id="KW-0472">Membrane</keyword>
<dbReference type="EMBL" id="JBHRYQ010000001">
    <property type="protein sequence ID" value="MFC3809876.1"/>
    <property type="molecule type" value="Genomic_DNA"/>
</dbReference>
<feature type="transmembrane region" description="Helical" evidence="1">
    <location>
        <begin position="164"/>
        <end position="182"/>
    </location>
</feature>
<keyword evidence="1" id="KW-0812">Transmembrane</keyword>
<name>A0ABV7YSP3_9BACT</name>
<feature type="transmembrane region" description="Helical" evidence="1">
    <location>
        <begin position="78"/>
        <end position="96"/>
    </location>
</feature>
<accession>A0ABV7YSP3</accession>
<sequence>MSKLDLKSGIIIGGLITVAALSRLVDHPFNFTPVLAIIIFSVAVIKNRTLKIVIPFAVILLSDLMLQFKTGYGFHSGTWLVYGAYILVGLVAFGVIKKINILNVVAGTLFGSIVFYLVTNFAFFYPVAAVSNPTLGQYSHDISGIITSYEAGLPFFRNMITGDMFYSAILFGTYALVQSFGLQRKVS</sequence>
<dbReference type="Proteomes" id="UP001595616">
    <property type="component" value="Unassembled WGS sequence"/>
</dbReference>
<keyword evidence="3" id="KW-1185">Reference proteome</keyword>
<keyword evidence="1" id="KW-1133">Transmembrane helix</keyword>
<gene>
    <name evidence="2" type="ORF">ACFOOI_04345</name>
</gene>
<feature type="transmembrane region" description="Helical" evidence="1">
    <location>
        <begin position="52"/>
        <end position="72"/>
    </location>
</feature>
<evidence type="ECO:0000313" key="3">
    <source>
        <dbReference type="Proteomes" id="UP001595616"/>
    </source>
</evidence>
<dbReference type="RefSeq" id="WP_379835484.1">
    <property type="nucleotide sequence ID" value="NZ_JBHRYQ010000001.1"/>
</dbReference>
<reference evidence="3" key="1">
    <citation type="journal article" date="2019" name="Int. J. Syst. Evol. Microbiol.">
        <title>The Global Catalogue of Microorganisms (GCM) 10K type strain sequencing project: providing services to taxonomists for standard genome sequencing and annotation.</title>
        <authorList>
            <consortium name="The Broad Institute Genomics Platform"/>
            <consortium name="The Broad Institute Genome Sequencing Center for Infectious Disease"/>
            <person name="Wu L."/>
            <person name="Ma J."/>
        </authorList>
    </citation>
    <scope>NUCLEOTIDE SEQUENCE [LARGE SCALE GENOMIC DNA]</scope>
    <source>
        <strain evidence="3">CECT 7956</strain>
    </source>
</reference>
<proteinExistence type="predicted"/>
<feature type="transmembrane region" description="Helical" evidence="1">
    <location>
        <begin position="28"/>
        <end position="45"/>
    </location>
</feature>
<evidence type="ECO:0000256" key="1">
    <source>
        <dbReference type="SAM" id="Phobius"/>
    </source>
</evidence>
<dbReference type="InterPro" id="IPR046487">
    <property type="entry name" value="DUF6580"/>
</dbReference>
<protein>
    <submittedName>
        <fullName evidence="2">DUF6580 family putative transport protein</fullName>
    </submittedName>
</protein>
<organism evidence="2 3">
    <name type="scientific">Lacihabitans lacunae</name>
    <dbReference type="NCBI Taxonomy" id="1028214"/>
    <lineage>
        <taxon>Bacteria</taxon>
        <taxon>Pseudomonadati</taxon>
        <taxon>Bacteroidota</taxon>
        <taxon>Cytophagia</taxon>
        <taxon>Cytophagales</taxon>
        <taxon>Leadbetterellaceae</taxon>
        <taxon>Lacihabitans</taxon>
    </lineage>
</organism>
<comment type="caution">
    <text evidence="2">The sequence shown here is derived from an EMBL/GenBank/DDBJ whole genome shotgun (WGS) entry which is preliminary data.</text>
</comment>